<feature type="domain" description="DUF3502" evidence="3">
    <location>
        <begin position="435"/>
        <end position="500"/>
    </location>
</feature>
<protein>
    <submittedName>
        <fullName evidence="4">ABC transporter substrate-binding protein</fullName>
    </submittedName>
</protein>
<keyword evidence="2" id="KW-0732">Signal</keyword>
<dbReference type="SUPFAM" id="SSF53850">
    <property type="entry name" value="Periplasmic binding protein-like II"/>
    <property type="match status" value="1"/>
</dbReference>
<keyword evidence="5" id="KW-1185">Reference proteome</keyword>
<organism evidence="4 5">
    <name type="scientific">Paenibacillus lycopersici</name>
    <dbReference type="NCBI Taxonomy" id="2704462"/>
    <lineage>
        <taxon>Bacteria</taxon>
        <taxon>Bacillati</taxon>
        <taxon>Bacillota</taxon>
        <taxon>Bacilli</taxon>
        <taxon>Bacillales</taxon>
        <taxon>Paenibacillaceae</taxon>
        <taxon>Paenibacillus</taxon>
    </lineage>
</organism>
<dbReference type="AlphaFoldDB" id="A0A6C0FNU5"/>
<dbReference type="InterPro" id="IPR050490">
    <property type="entry name" value="Bact_solute-bd_prot1"/>
</dbReference>
<evidence type="ECO:0000313" key="4">
    <source>
        <dbReference type="EMBL" id="QHT58557.1"/>
    </source>
</evidence>
<dbReference type="Proteomes" id="UP000476064">
    <property type="component" value="Chromosome"/>
</dbReference>
<feature type="chain" id="PRO_5039524710" evidence="2">
    <location>
        <begin position="23"/>
        <end position="501"/>
    </location>
</feature>
<feature type="compositionally biased region" description="Low complexity" evidence="1">
    <location>
        <begin position="29"/>
        <end position="46"/>
    </location>
</feature>
<evidence type="ECO:0000256" key="1">
    <source>
        <dbReference type="SAM" id="MobiDB-lite"/>
    </source>
</evidence>
<gene>
    <name evidence="4" type="ORF">GXP70_00230</name>
</gene>
<feature type="region of interest" description="Disordered" evidence="1">
    <location>
        <begin position="27"/>
        <end position="54"/>
    </location>
</feature>
<dbReference type="PROSITE" id="PS51257">
    <property type="entry name" value="PROKAR_LIPOPROTEIN"/>
    <property type="match status" value="1"/>
</dbReference>
<dbReference type="RefSeq" id="WP_162354632.1">
    <property type="nucleotide sequence ID" value="NZ_CP048209.1"/>
</dbReference>
<dbReference type="InterPro" id="IPR022627">
    <property type="entry name" value="DUF3502"/>
</dbReference>
<dbReference type="KEGG" id="plyc:GXP70_00230"/>
<reference evidence="4 5" key="1">
    <citation type="submission" date="2020-01" db="EMBL/GenBank/DDBJ databases">
        <title>Paenibacillus sp. nov., isolated from tomato rhizosphere.</title>
        <authorList>
            <person name="Weon H.-Y."/>
            <person name="Lee S.A."/>
        </authorList>
    </citation>
    <scope>NUCLEOTIDE SEQUENCE [LARGE SCALE GENOMIC DNA]</scope>
    <source>
        <strain evidence="4 5">12200R-189</strain>
    </source>
</reference>
<name>A0A6C0FNU5_9BACL</name>
<feature type="signal peptide" evidence="2">
    <location>
        <begin position="1"/>
        <end position="22"/>
    </location>
</feature>
<evidence type="ECO:0000259" key="3">
    <source>
        <dbReference type="Pfam" id="PF12010"/>
    </source>
</evidence>
<proteinExistence type="predicted"/>
<dbReference type="Gene3D" id="3.40.190.10">
    <property type="entry name" value="Periplasmic binding protein-like II"/>
    <property type="match status" value="1"/>
</dbReference>
<dbReference type="PANTHER" id="PTHR43649">
    <property type="entry name" value="ARABINOSE-BINDING PROTEIN-RELATED"/>
    <property type="match status" value="1"/>
</dbReference>
<dbReference type="InterPro" id="IPR006059">
    <property type="entry name" value="SBP"/>
</dbReference>
<evidence type="ECO:0000256" key="2">
    <source>
        <dbReference type="SAM" id="SignalP"/>
    </source>
</evidence>
<dbReference type="Pfam" id="PF12010">
    <property type="entry name" value="DUF3502"/>
    <property type="match status" value="1"/>
</dbReference>
<accession>A0A6C0FNU5</accession>
<dbReference type="PANTHER" id="PTHR43649:SF17">
    <property type="entry name" value="ABC TRANSPORTER SOLUTE BINDING PROTEIN-SUGAR TRANSPORT"/>
    <property type="match status" value="1"/>
</dbReference>
<sequence>MKKTKKQLLALSAAALLTTALAGCGSSSNNETGNAPANNAGTNTQNETGSKPSGNVPTLVWWTIGGQVPANFDKALAAMNDYTAEKIGVKVDIKVASWGDWDTKINTIVNTGEPFDIMFTNNSKYNQQVAMGAFADLTDIVQKDTPDLYNLIPQKVWDGTKIGGKIYSVPTYKDSSLTQYWVFDDKYVQKYGIDTTKIKSLQDLDKPFHDMKAGEGKSFYPLSLTQGDGFNGFFNSYDDLTLGLPPVGVKVDDASRKVVSVLEQPDVMDGLKQLHKWYQDGIINPDAPTKTEANKGRPFFAAQAFPGAEATWQINEGVAKYDMFQIFGPIYTTSTIQGSLNAISANSKYKSEALKYLQLVNTDPKLRNMLAFGEPGVDYKSVDGEKVVERTTDTWPLAAYTQGTFFDLAVTKGAPVDQWDQVKKLNEQATSSTNLGFALDISKLGTEVANTKAVWDKYRYELMTGASDPEKVVPKILSELKAAGMDTITKAAQEQIDAYFK</sequence>
<dbReference type="EMBL" id="CP048209">
    <property type="protein sequence ID" value="QHT58557.1"/>
    <property type="molecule type" value="Genomic_DNA"/>
</dbReference>
<evidence type="ECO:0000313" key="5">
    <source>
        <dbReference type="Proteomes" id="UP000476064"/>
    </source>
</evidence>
<dbReference type="Pfam" id="PF01547">
    <property type="entry name" value="SBP_bac_1"/>
    <property type="match status" value="1"/>
</dbReference>